<evidence type="ECO:0000256" key="3">
    <source>
        <dbReference type="SAM" id="MobiDB-lite"/>
    </source>
</evidence>
<keyword evidence="6" id="KW-1185">Reference proteome</keyword>
<dbReference type="PANTHER" id="PTHR33308:SF9">
    <property type="entry name" value="PEPTIDOGLYCAN HYDROLASE FLGJ"/>
    <property type="match status" value="1"/>
</dbReference>
<dbReference type="InterPro" id="IPR019301">
    <property type="entry name" value="Flagellar_prot_FlgJ_N"/>
</dbReference>
<evidence type="ECO:0000313" key="6">
    <source>
        <dbReference type="Proteomes" id="UP000815846"/>
    </source>
</evidence>
<dbReference type="Pfam" id="PF01832">
    <property type="entry name" value="Glucosaminidase"/>
    <property type="match status" value="1"/>
</dbReference>
<dbReference type="InterPro" id="IPR002901">
    <property type="entry name" value="MGlyc_endo_b_GlcNAc-like_dom"/>
</dbReference>
<keyword evidence="2 5" id="KW-0378">Hydrolase</keyword>
<protein>
    <submittedName>
        <fullName evidence="5">Flagellar assembly peptidoglycan hydrolase FlgJ</fullName>
        <ecNumber evidence="5">3.2.1.-</ecNumber>
    </submittedName>
</protein>
<proteinExistence type="predicted"/>
<dbReference type="PANTHER" id="PTHR33308">
    <property type="entry name" value="PEPTIDOGLYCAN HYDROLASE FLGJ"/>
    <property type="match status" value="1"/>
</dbReference>
<dbReference type="InterPro" id="IPR051056">
    <property type="entry name" value="Glycosyl_Hydrolase_73"/>
</dbReference>
<feature type="domain" description="Mannosyl-glycoprotein endo-beta-N-acetylglucosamidase-like" evidence="4">
    <location>
        <begin position="239"/>
        <end position="394"/>
    </location>
</feature>
<keyword evidence="5" id="KW-0326">Glycosidase</keyword>
<evidence type="ECO:0000259" key="4">
    <source>
        <dbReference type="SMART" id="SM00047"/>
    </source>
</evidence>
<comment type="caution">
    <text evidence="5">The sequence shown here is derived from an EMBL/GenBank/DDBJ whole genome shotgun (WGS) entry which is preliminary data.</text>
</comment>
<dbReference type="RefSeq" id="WP_101344143.1">
    <property type="nucleotide sequence ID" value="NZ_PJAI02000009.1"/>
</dbReference>
<keyword evidence="5" id="KW-0969">Cilium</keyword>
<keyword evidence="1" id="KW-1005">Bacterial flagellum biogenesis</keyword>
<reference evidence="5 6" key="1">
    <citation type="submission" date="2019-08" db="EMBL/GenBank/DDBJ databases">
        <title>Microbe sample from Colwellia echini.</title>
        <authorList>
            <person name="Christiansen L."/>
            <person name="Pathiraja D."/>
            <person name="Schultz-Johansen M."/>
            <person name="Choi I.-G."/>
            <person name="Stougaard P."/>
        </authorList>
    </citation>
    <scope>NUCLEOTIDE SEQUENCE [LARGE SCALE GENOMIC DNA]</scope>
    <source>
        <strain evidence="5 6">A3</strain>
    </source>
</reference>
<evidence type="ECO:0000256" key="1">
    <source>
        <dbReference type="ARBA" id="ARBA00022795"/>
    </source>
</evidence>
<dbReference type="EMBL" id="PJAI02000009">
    <property type="protein sequence ID" value="TYK65581.1"/>
    <property type="molecule type" value="Genomic_DNA"/>
</dbReference>
<dbReference type="Gene3D" id="1.10.530.10">
    <property type="match status" value="1"/>
</dbReference>
<sequence length="398" mass="43677">MDINASLKQNFDQARNALDLNGLNDIRQQSRSSDGEAKKEALTEAAQQFEAIFMKMLLASMRKAQEVLESDSPFNSQSTKFYRDMHDQQMAVELSSNGSLGLTDLIVRQLGGDDGSFKPSSVLRNDGNLSTVASVNTVSGSADTNENDSVDSHSQKNAARENSLIEKMLADQSQRQSHVEIPFAANSTLSASIGNQSVASQINSAMNQYLQAEKTKGVTKKLSMDPTNDQSVNNSAPLSAQHFNEPKDFVTALIEPAQKVQDELGVPFAVVIAQAALETGWGQKIIKHQNGDSSNNLFNIKADSRWAGDKITKDTLEFEQGAMVKKSEPFRTYQTIADSINDYINFLSTSERYEEALQDSSNVEHFLQGLQKAGYATDPQYAEKIQSTLKTVTNLLAK</sequence>
<feature type="region of interest" description="Disordered" evidence="3">
    <location>
        <begin position="137"/>
        <end position="158"/>
    </location>
</feature>
<organism evidence="5 6">
    <name type="scientific">Colwellia echini</name>
    <dbReference type="NCBI Taxonomy" id="1982103"/>
    <lineage>
        <taxon>Bacteria</taxon>
        <taxon>Pseudomonadati</taxon>
        <taxon>Pseudomonadota</taxon>
        <taxon>Gammaproteobacteria</taxon>
        <taxon>Alteromonadales</taxon>
        <taxon>Colwelliaceae</taxon>
        <taxon>Colwellia</taxon>
    </lineage>
</organism>
<dbReference type="Pfam" id="PF10135">
    <property type="entry name" value="Rod-binding"/>
    <property type="match status" value="1"/>
</dbReference>
<keyword evidence="5" id="KW-0966">Cell projection</keyword>
<gene>
    <name evidence="5" type="primary">flgJ</name>
    <name evidence="5" type="ORF">CWS31_009455</name>
</gene>
<evidence type="ECO:0000313" key="5">
    <source>
        <dbReference type="EMBL" id="TYK65581.1"/>
    </source>
</evidence>
<dbReference type="Gene3D" id="2.10.70.40">
    <property type="entry name" value="peptidoglycan hydrolase"/>
    <property type="match status" value="1"/>
</dbReference>
<name>A0ABY3MWH8_9GAMM</name>
<keyword evidence="5" id="KW-0282">Flagellum</keyword>
<accession>A0ABY3MWH8</accession>
<evidence type="ECO:0000256" key="2">
    <source>
        <dbReference type="ARBA" id="ARBA00022801"/>
    </source>
</evidence>
<dbReference type="Proteomes" id="UP000815846">
    <property type="component" value="Unassembled WGS sequence"/>
</dbReference>
<dbReference type="SMART" id="SM00047">
    <property type="entry name" value="LYZ2"/>
    <property type="match status" value="1"/>
</dbReference>
<dbReference type="GO" id="GO:0016798">
    <property type="term" value="F:hydrolase activity, acting on glycosyl bonds"/>
    <property type="evidence" value="ECO:0007669"/>
    <property type="project" value="UniProtKB-KW"/>
</dbReference>
<dbReference type="EC" id="3.2.1.-" evidence="5"/>